<accession>A0ABN5IC13</accession>
<sequence>MSPGGRASPVPVARGRDLSPVGRCLWSKVLPPVYRCSPSRRHGERVITALAGDLEGGPVTSATNDKDQGAFDSRRGSLYRWDIHHVSNSRHQHGPCGTCVSEDNARACIEAALSAAVGPDVYAWGLLSHMPAGTMETSPPWRRTPIAWAAPGPDGTVAWLPHGGQPFISEEGSEIPATSTESVSSLLSRFGREVHRYRLTAGLTQAEFAERADCTETMVGRIENAQEMPSYDFAQRVDRVLGTDGAMVKLWPSLIRSAYPDWFWHVIELEQRAGFIQEFESVAIPGLLQTEAYARAIFTAAQPVAPELQIEQFVAARIDRQRILTRREPPQVMVTLDEGVLRRSIGGSRVMSEQLGHLLDRADLPKVHLQVIPFNVREHPGGMTPFRLMGFREGPDVLYGETFIGGQTSVDAAQLQQHKLAFNLIQSRALSRDDSRVFIRDLKEELDRGSD</sequence>
<dbReference type="SMART" id="SM00530">
    <property type="entry name" value="HTH_XRE"/>
    <property type="match status" value="1"/>
</dbReference>
<protein>
    <submittedName>
        <fullName evidence="2">XRE family transcriptional regulator</fullName>
    </submittedName>
</protein>
<dbReference type="Pfam" id="PF13560">
    <property type="entry name" value="HTH_31"/>
    <property type="match status" value="1"/>
</dbReference>
<dbReference type="SUPFAM" id="SSF47413">
    <property type="entry name" value="lambda repressor-like DNA-binding domains"/>
    <property type="match status" value="1"/>
</dbReference>
<evidence type="ECO:0000313" key="3">
    <source>
        <dbReference type="Proteomes" id="UP000238413"/>
    </source>
</evidence>
<dbReference type="Pfam" id="PF19054">
    <property type="entry name" value="DUF5753"/>
    <property type="match status" value="1"/>
</dbReference>
<reference evidence="2 3" key="1">
    <citation type="submission" date="2018-02" db="EMBL/GenBank/DDBJ databases">
        <title>Complete genome sequence of Streptomyces dengpaensis, the producer of angucyclines.</title>
        <authorList>
            <person name="Yumei L."/>
        </authorList>
    </citation>
    <scope>NUCLEOTIDE SEQUENCE [LARGE SCALE GENOMIC DNA]</scope>
    <source>
        <strain evidence="2 3">XZHG99</strain>
    </source>
</reference>
<evidence type="ECO:0000259" key="1">
    <source>
        <dbReference type="PROSITE" id="PS50943"/>
    </source>
</evidence>
<dbReference type="EMBL" id="CP026652">
    <property type="protein sequence ID" value="AVH60693.1"/>
    <property type="molecule type" value="Genomic_DNA"/>
</dbReference>
<dbReference type="Proteomes" id="UP000238413">
    <property type="component" value="Chromosome"/>
</dbReference>
<proteinExistence type="predicted"/>
<feature type="domain" description="HTH cro/C1-type" evidence="1">
    <location>
        <begin position="194"/>
        <end position="248"/>
    </location>
</feature>
<organism evidence="2 3">
    <name type="scientific">Streptomyces dengpaensis</name>
    <dbReference type="NCBI Taxonomy" id="2049881"/>
    <lineage>
        <taxon>Bacteria</taxon>
        <taxon>Bacillati</taxon>
        <taxon>Actinomycetota</taxon>
        <taxon>Actinomycetes</taxon>
        <taxon>Kitasatosporales</taxon>
        <taxon>Streptomycetaceae</taxon>
        <taxon>Streptomyces</taxon>
    </lineage>
</organism>
<dbReference type="InterPro" id="IPR043917">
    <property type="entry name" value="DUF5753"/>
</dbReference>
<evidence type="ECO:0000313" key="2">
    <source>
        <dbReference type="EMBL" id="AVH60693.1"/>
    </source>
</evidence>
<dbReference type="CDD" id="cd00093">
    <property type="entry name" value="HTH_XRE"/>
    <property type="match status" value="1"/>
</dbReference>
<name>A0ABN5IC13_9ACTN</name>
<gene>
    <name evidence="2" type="ORF">C4B68_38610</name>
</gene>
<dbReference type="InterPro" id="IPR010982">
    <property type="entry name" value="Lambda_DNA-bd_dom_sf"/>
</dbReference>
<dbReference type="PROSITE" id="PS50943">
    <property type="entry name" value="HTH_CROC1"/>
    <property type="match status" value="1"/>
</dbReference>
<keyword evidence="3" id="KW-1185">Reference proteome</keyword>
<dbReference type="Gene3D" id="1.10.260.40">
    <property type="entry name" value="lambda repressor-like DNA-binding domains"/>
    <property type="match status" value="1"/>
</dbReference>
<dbReference type="InterPro" id="IPR001387">
    <property type="entry name" value="Cro/C1-type_HTH"/>
</dbReference>